<dbReference type="SUPFAM" id="SSF53597">
    <property type="entry name" value="Dihydrofolate reductase-like"/>
    <property type="match status" value="1"/>
</dbReference>
<keyword evidence="2" id="KW-0521">NADP</keyword>
<protein>
    <submittedName>
        <fullName evidence="5">Bifunctional diaminohydroxyphosphoribosylaminopyrimidine deaminase/5-amino-6-(5-phosphoribosylamino)uracil reductase</fullName>
    </submittedName>
</protein>
<dbReference type="InterPro" id="IPR050765">
    <property type="entry name" value="Riboflavin_Biosynth_HTPR"/>
</dbReference>
<evidence type="ECO:0000313" key="5">
    <source>
        <dbReference type="EMBL" id="GAA3047699.1"/>
    </source>
</evidence>
<comment type="pathway">
    <text evidence="1">Cofactor biosynthesis; riboflavin biosynthesis.</text>
</comment>
<keyword evidence="6" id="KW-1185">Reference proteome</keyword>
<dbReference type="Proteomes" id="UP001501035">
    <property type="component" value="Unassembled WGS sequence"/>
</dbReference>
<evidence type="ECO:0000256" key="1">
    <source>
        <dbReference type="ARBA" id="ARBA00005104"/>
    </source>
</evidence>
<evidence type="ECO:0000259" key="4">
    <source>
        <dbReference type="Pfam" id="PF01872"/>
    </source>
</evidence>
<dbReference type="RefSeq" id="WP_290704942.1">
    <property type="nucleotide sequence ID" value="NZ_BAAAVS010000058.1"/>
</dbReference>
<proteinExistence type="predicted"/>
<dbReference type="Gene3D" id="3.40.430.10">
    <property type="entry name" value="Dihydrofolate Reductase, subunit A"/>
    <property type="match status" value="1"/>
</dbReference>
<sequence>MQILRKASEVTPDELRVLYAYPDGGPHVRANMIASIDGAAGLEGRSGDLGADGDRRIYRLLRALSDVVVVGAHTAITEGYRQPDGPALAIVSRSLQIPVDYAPLSHPRTLVLTCSTAPPQRRQALTRAGATLVDCGADTVDPRAVIAECARRAWPAILLEGGPRLLGSFVAADALDELCLTTSPVIVGGTATRPVHVDAEAAHPLRCAHLLGDDDGYLYARWVRTRDQSGDETHNTTRVPR</sequence>
<dbReference type="PANTHER" id="PTHR38011">
    <property type="entry name" value="DIHYDROFOLATE REDUCTASE FAMILY PROTEIN (AFU_ORTHOLOGUE AFUA_8G06820)"/>
    <property type="match status" value="1"/>
</dbReference>
<keyword evidence="3" id="KW-0560">Oxidoreductase</keyword>
<dbReference type="InterPro" id="IPR024072">
    <property type="entry name" value="DHFR-like_dom_sf"/>
</dbReference>
<accession>A0ABP6LLJ6</accession>
<evidence type="ECO:0000313" key="6">
    <source>
        <dbReference type="Proteomes" id="UP001501035"/>
    </source>
</evidence>
<dbReference type="EMBL" id="BAAAVS010000058">
    <property type="protein sequence ID" value="GAA3047699.1"/>
    <property type="molecule type" value="Genomic_DNA"/>
</dbReference>
<gene>
    <name evidence="5" type="primary">ribD_2</name>
    <name evidence="5" type="ORF">GCM10010528_28690</name>
</gene>
<comment type="caution">
    <text evidence="5">The sequence shown here is derived from an EMBL/GenBank/DDBJ whole genome shotgun (WGS) entry which is preliminary data.</text>
</comment>
<dbReference type="Pfam" id="PF01872">
    <property type="entry name" value="RibD_C"/>
    <property type="match status" value="1"/>
</dbReference>
<dbReference type="PANTHER" id="PTHR38011:SF7">
    <property type="entry name" value="2,5-DIAMINO-6-RIBOSYLAMINO-4(3H)-PYRIMIDINONE 5'-PHOSPHATE REDUCTASE"/>
    <property type="match status" value="1"/>
</dbReference>
<dbReference type="InterPro" id="IPR002734">
    <property type="entry name" value="RibDG_C"/>
</dbReference>
<evidence type="ECO:0000256" key="2">
    <source>
        <dbReference type="ARBA" id="ARBA00022857"/>
    </source>
</evidence>
<feature type="domain" description="Bacterial bifunctional deaminase-reductase C-terminal" evidence="4">
    <location>
        <begin position="26"/>
        <end position="217"/>
    </location>
</feature>
<reference evidence="6" key="1">
    <citation type="journal article" date="2019" name="Int. J. Syst. Evol. Microbiol.">
        <title>The Global Catalogue of Microorganisms (GCM) 10K type strain sequencing project: providing services to taxonomists for standard genome sequencing and annotation.</title>
        <authorList>
            <consortium name="The Broad Institute Genomics Platform"/>
            <consortium name="The Broad Institute Genome Sequencing Center for Infectious Disease"/>
            <person name="Wu L."/>
            <person name="Ma J."/>
        </authorList>
    </citation>
    <scope>NUCLEOTIDE SEQUENCE [LARGE SCALE GENOMIC DNA]</scope>
    <source>
        <strain evidence="6">JCM 14234</strain>
    </source>
</reference>
<name>A0ABP6LLJ6_9ACTN</name>
<evidence type="ECO:0000256" key="3">
    <source>
        <dbReference type="ARBA" id="ARBA00023002"/>
    </source>
</evidence>
<organism evidence="5 6">
    <name type="scientific">Gordonia defluvii</name>
    <dbReference type="NCBI Taxonomy" id="283718"/>
    <lineage>
        <taxon>Bacteria</taxon>
        <taxon>Bacillati</taxon>
        <taxon>Actinomycetota</taxon>
        <taxon>Actinomycetes</taxon>
        <taxon>Mycobacteriales</taxon>
        <taxon>Gordoniaceae</taxon>
        <taxon>Gordonia</taxon>
    </lineage>
</organism>